<reference evidence="7 8" key="1">
    <citation type="journal article" date="2018" name="Nat. Biotechnol.">
        <title>A standardized bacterial taxonomy based on genome phylogeny substantially revises the tree of life.</title>
        <authorList>
            <person name="Parks D.H."/>
            <person name="Chuvochina M."/>
            <person name="Waite D.W."/>
            <person name="Rinke C."/>
            <person name="Skarshewski A."/>
            <person name="Chaumeil P.A."/>
            <person name="Hugenholtz P."/>
        </authorList>
    </citation>
    <scope>NUCLEOTIDE SEQUENCE [LARGE SCALE GENOMIC DNA]</scope>
    <source>
        <strain evidence="7">UBA9380</strain>
    </source>
</reference>
<dbReference type="Proteomes" id="UP000263489">
    <property type="component" value="Unassembled WGS sequence"/>
</dbReference>
<dbReference type="InterPro" id="IPR005184">
    <property type="entry name" value="DUF306_Meta_HslJ"/>
</dbReference>
<comment type="caution">
    <text evidence="7">The sequence shown here is derived from an EMBL/GenBank/DDBJ whole genome shotgun (WGS) entry which is preliminary data.</text>
</comment>
<feature type="domain" description="DUF306" evidence="5">
    <location>
        <begin position="205"/>
        <end position="310"/>
    </location>
</feature>
<evidence type="ECO:0000313" key="7">
    <source>
        <dbReference type="EMBL" id="HBC34296.1"/>
    </source>
</evidence>
<keyword evidence="3" id="KW-0564">Palmitate</keyword>
<feature type="domain" description="C-type lysozyme inhibitor" evidence="6">
    <location>
        <begin position="29"/>
        <end position="94"/>
    </location>
</feature>
<name>A0A352IS63_9GAMM</name>
<dbReference type="Pfam" id="PF09864">
    <property type="entry name" value="MliC"/>
    <property type="match status" value="1"/>
</dbReference>
<evidence type="ECO:0000313" key="8">
    <source>
        <dbReference type="Proteomes" id="UP000263489"/>
    </source>
</evidence>
<keyword evidence="1" id="KW-0732">Signal</keyword>
<proteinExistence type="predicted"/>
<evidence type="ECO:0000256" key="1">
    <source>
        <dbReference type="ARBA" id="ARBA00022729"/>
    </source>
</evidence>
<accession>A0A352IS63</accession>
<dbReference type="InterPro" id="IPR053147">
    <property type="entry name" value="Hsp_HslJ-like"/>
</dbReference>
<dbReference type="EMBL" id="DNNA01000135">
    <property type="protein sequence ID" value="HBC34296.1"/>
    <property type="molecule type" value="Genomic_DNA"/>
</dbReference>
<dbReference type="Gene3D" id="2.40.128.200">
    <property type="match status" value="1"/>
</dbReference>
<evidence type="ECO:0000256" key="2">
    <source>
        <dbReference type="ARBA" id="ARBA00023136"/>
    </source>
</evidence>
<dbReference type="SUPFAM" id="SSF141488">
    <property type="entry name" value="YdhA-like"/>
    <property type="match status" value="1"/>
</dbReference>
<gene>
    <name evidence="7" type="ORF">DC045_08275</name>
</gene>
<keyword evidence="2" id="KW-0472">Membrane</keyword>
<dbReference type="InterPro" id="IPR036328">
    <property type="entry name" value="MliC_sf"/>
</dbReference>
<dbReference type="InterPro" id="IPR018660">
    <property type="entry name" value="MliC"/>
</dbReference>
<evidence type="ECO:0000259" key="6">
    <source>
        <dbReference type="Pfam" id="PF09864"/>
    </source>
</evidence>
<evidence type="ECO:0000256" key="3">
    <source>
        <dbReference type="ARBA" id="ARBA00023139"/>
    </source>
</evidence>
<evidence type="ECO:0000256" key="4">
    <source>
        <dbReference type="ARBA" id="ARBA00023288"/>
    </source>
</evidence>
<evidence type="ECO:0000259" key="5">
    <source>
        <dbReference type="Pfam" id="PF03724"/>
    </source>
</evidence>
<organism evidence="7 8">
    <name type="scientific">Marinobacter adhaerens</name>
    <dbReference type="NCBI Taxonomy" id="1033846"/>
    <lineage>
        <taxon>Bacteria</taxon>
        <taxon>Pseudomonadati</taxon>
        <taxon>Pseudomonadota</taxon>
        <taxon>Gammaproteobacteria</taxon>
        <taxon>Pseudomonadales</taxon>
        <taxon>Marinobacteraceae</taxon>
        <taxon>Marinobacter</taxon>
    </lineage>
</organism>
<dbReference type="Gene3D" id="2.40.128.270">
    <property type="match status" value="1"/>
</dbReference>
<protein>
    <submittedName>
        <fullName evidence="7">Secreted protein containing HslJ-like protein</fullName>
    </submittedName>
</protein>
<sequence length="317" mass="34312">MLSVVTAASLAISACSSLSKTSQPVSASYACGQLDIAVSGTDDSDLISIDYLDRRILLKPEISASGALYVAPGDDQTRFWSKGEKATLTVKGQTYPECLQPGDLEMPFEARGNEPFWHATLEGGELLITRPFEEQGTRRVPVEVKTANRHGRTFVATLADLPITLTVARQLCDDSMSGAQYPAQVRLQVGDDEFRGCGGDRQRLLRGAIWVVEDLAGAGIIDRSRITIEFLEGNRIAGRASCNRYTGAYELRGEGMAIGPLASTRMACAPALMNQEERFLNLLDQVNSVRIGQQGQLLLSTPGGESIRAFQSDHDSP</sequence>
<dbReference type="Pfam" id="PF03724">
    <property type="entry name" value="META"/>
    <property type="match status" value="1"/>
</dbReference>
<dbReference type="PANTHER" id="PTHR35535">
    <property type="entry name" value="HEAT SHOCK PROTEIN HSLJ"/>
    <property type="match status" value="1"/>
</dbReference>
<keyword evidence="4" id="KW-0449">Lipoprotein</keyword>
<dbReference type="InterPro" id="IPR038670">
    <property type="entry name" value="HslJ-like_sf"/>
</dbReference>
<dbReference type="PANTHER" id="PTHR35535:SF2">
    <property type="entry name" value="DUF306 DOMAIN-CONTAINING PROTEIN"/>
    <property type="match status" value="1"/>
</dbReference>
<dbReference type="AlphaFoldDB" id="A0A352IS63"/>